<sequence length="29" mass="3037">QIERTALILVGRVLDAEGFTDSTLYAGAG</sequence>
<evidence type="ECO:0000313" key="1">
    <source>
        <dbReference type="EMBL" id="GAF91595.1"/>
    </source>
</evidence>
<protein>
    <submittedName>
        <fullName evidence="1">Uncharacterized protein</fullName>
    </submittedName>
</protein>
<gene>
    <name evidence="1" type="ORF">S01H1_24173</name>
</gene>
<dbReference type="EMBL" id="BARS01014252">
    <property type="protein sequence ID" value="GAF91595.1"/>
    <property type="molecule type" value="Genomic_DNA"/>
</dbReference>
<dbReference type="AlphaFoldDB" id="X0UT11"/>
<organism evidence="1">
    <name type="scientific">marine sediment metagenome</name>
    <dbReference type="NCBI Taxonomy" id="412755"/>
    <lineage>
        <taxon>unclassified sequences</taxon>
        <taxon>metagenomes</taxon>
        <taxon>ecological metagenomes</taxon>
    </lineage>
</organism>
<reference evidence="1" key="1">
    <citation type="journal article" date="2014" name="Front. Microbiol.">
        <title>High frequency of phylogenetically diverse reductive dehalogenase-homologous genes in deep subseafloor sedimentary metagenomes.</title>
        <authorList>
            <person name="Kawai M."/>
            <person name="Futagami T."/>
            <person name="Toyoda A."/>
            <person name="Takaki Y."/>
            <person name="Nishi S."/>
            <person name="Hori S."/>
            <person name="Arai W."/>
            <person name="Tsubouchi T."/>
            <person name="Morono Y."/>
            <person name="Uchiyama I."/>
            <person name="Ito T."/>
            <person name="Fujiyama A."/>
            <person name="Inagaki F."/>
            <person name="Takami H."/>
        </authorList>
    </citation>
    <scope>NUCLEOTIDE SEQUENCE</scope>
    <source>
        <strain evidence="1">Expedition CK06-06</strain>
    </source>
</reference>
<proteinExistence type="predicted"/>
<accession>X0UT11</accession>
<comment type="caution">
    <text evidence="1">The sequence shown here is derived from an EMBL/GenBank/DDBJ whole genome shotgun (WGS) entry which is preliminary data.</text>
</comment>
<name>X0UT11_9ZZZZ</name>
<feature type="non-terminal residue" evidence="1">
    <location>
        <position position="1"/>
    </location>
</feature>